<evidence type="ECO:0000256" key="8">
    <source>
        <dbReference type="SAM" id="MobiDB-lite"/>
    </source>
</evidence>
<evidence type="ECO:0000256" key="7">
    <source>
        <dbReference type="RuleBase" id="RU363032"/>
    </source>
</evidence>
<name>A0ABN2G376_9ACTN</name>
<evidence type="ECO:0000313" key="10">
    <source>
        <dbReference type="EMBL" id="GAA1664597.1"/>
    </source>
</evidence>
<evidence type="ECO:0000259" key="9">
    <source>
        <dbReference type="PROSITE" id="PS50928"/>
    </source>
</evidence>
<evidence type="ECO:0000256" key="2">
    <source>
        <dbReference type="ARBA" id="ARBA00022448"/>
    </source>
</evidence>
<dbReference type="CDD" id="cd06261">
    <property type="entry name" value="TM_PBP2"/>
    <property type="match status" value="1"/>
</dbReference>
<comment type="caution">
    <text evidence="10">The sequence shown here is derived from an EMBL/GenBank/DDBJ whole genome shotgun (WGS) entry which is preliminary data.</text>
</comment>
<keyword evidence="6 7" id="KW-0472">Membrane</keyword>
<sequence>MTTPPSTPQSSTPRPFTPRPLTPRSSASGQALTPRRPRFADRPAAVALAFLAPALVALLVLRLLPAGIAFVSSLNHTSLLTGETYFVGLRNYATLFSDPTFLQSVRVTLLFSVIVNPLQIAAALALAVLFTRRFAGVRFLRVLVILPIAVPPAVSAAVWSVAYRPDGLLNSLLTVLGLPPQPFLTSPGQALWSLIVLLSWIGVGYWMMFLIAGLQDIPTSLYEAAAIDGASAWRRFWHVTLPLLRRPLAFVLVADTVANFLVFAPVQMLTNGGPEGSTNVTMYDIFTRAYTVGDLSLAQAEVMLLVLLVLAVVVVQFRLLRGKD</sequence>
<keyword evidence="5 7" id="KW-1133">Transmembrane helix</keyword>
<evidence type="ECO:0000256" key="1">
    <source>
        <dbReference type="ARBA" id="ARBA00004651"/>
    </source>
</evidence>
<dbReference type="RefSeq" id="WP_346111213.1">
    <property type="nucleotide sequence ID" value="NZ_BAAAMU010000071.1"/>
</dbReference>
<protein>
    <submittedName>
        <fullName evidence="10">Sugar ABC transporter permease</fullName>
    </submittedName>
</protein>
<feature type="transmembrane region" description="Helical" evidence="7">
    <location>
        <begin position="109"/>
        <end position="130"/>
    </location>
</feature>
<accession>A0ABN2G376</accession>
<dbReference type="PROSITE" id="PS50928">
    <property type="entry name" value="ABC_TM1"/>
    <property type="match status" value="1"/>
</dbReference>
<dbReference type="SUPFAM" id="SSF161098">
    <property type="entry name" value="MetI-like"/>
    <property type="match status" value="1"/>
</dbReference>
<evidence type="ECO:0000256" key="6">
    <source>
        <dbReference type="ARBA" id="ARBA00023136"/>
    </source>
</evidence>
<dbReference type="Proteomes" id="UP001500064">
    <property type="component" value="Unassembled WGS sequence"/>
</dbReference>
<feature type="transmembrane region" description="Helical" evidence="7">
    <location>
        <begin position="248"/>
        <end position="269"/>
    </location>
</feature>
<proteinExistence type="inferred from homology"/>
<evidence type="ECO:0000313" key="11">
    <source>
        <dbReference type="Proteomes" id="UP001500064"/>
    </source>
</evidence>
<dbReference type="PANTHER" id="PTHR43227">
    <property type="entry name" value="BLL4140 PROTEIN"/>
    <property type="match status" value="1"/>
</dbReference>
<dbReference type="Gene3D" id="1.10.3720.10">
    <property type="entry name" value="MetI-like"/>
    <property type="match status" value="1"/>
</dbReference>
<evidence type="ECO:0000256" key="4">
    <source>
        <dbReference type="ARBA" id="ARBA00022692"/>
    </source>
</evidence>
<feature type="region of interest" description="Disordered" evidence="8">
    <location>
        <begin position="1"/>
        <end position="35"/>
    </location>
</feature>
<feature type="transmembrane region" description="Helical" evidence="7">
    <location>
        <begin position="44"/>
        <end position="64"/>
    </location>
</feature>
<dbReference type="Pfam" id="PF00528">
    <property type="entry name" value="BPD_transp_1"/>
    <property type="match status" value="1"/>
</dbReference>
<dbReference type="InterPro" id="IPR035906">
    <property type="entry name" value="MetI-like_sf"/>
</dbReference>
<dbReference type="EMBL" id="BAAAMU010000071">
    <property type="protein sequence ID" value="GAA1664597.1"/>
    <property type="molecule type" value="Genomic_DNA"/>
</dbReference>
<feature type="domain" description="ABC transmembrane type-1" evidence="9">
    <location>
        <begin position="105"/>
        <end position="316"/>
    </location>
</feature>
<evidence type="ECO:0000256" key="5">
    <source>
        <dbReference type="ARBA" id="ARBA00022989"/>
    </source>
</evidence>
<organism evidence="10 11">
    <name type="scientific">Nonomuraea maheshkhaliensis</name>
    <dbReference type="NCBI Taxonomy" id="419590"/>
    <lineage>
        <taxon>Bacteria</taxon>
        <taxon>Bacillati</taxon>
        <taxon>Actinomycetota</taxon>
        <taxon>Actinomycetes</taxon>
        <taxon>Streptosporangiales</taxon>
        <taxon>Streptosporangiaceae</taxon>
        <taxon>Nonomuraea</taxon>
    </lineage>
</organism>
<comment type="subcellular location">
    <subcellularLocation>
        <location evidence="1 7">Cell membrane</location>
        <topology evidence="1 7">Multi-pass membrane protein</topology>
    </subcellularLocation>
</comment>
<keyword evidence="3" id="KW-1003">Cell membrane</keyword>
<dbReference type="InterPro" id="IPR000515">
    <property type="entry name" value="MetI-like"/>
</dbReference>
<feature type="transmembrane region" description="Helical" evidence="7">
    <location>
        <begin position="142"/>
        <end position="162"/>
    </location>
</feature>
<dbReference type="PANTHER" id="PTHR43227:SF8">
    <property type="entry name" value="DIACETYLCHITOBIOSE UPTAKE SYSTEM PERMEASE PROTEIN DASB"/>
    <property type="match status" value="1"/>
</dbReference>
<gene>
    <name evidence="10" type="ORF">GCM10009733_072890</name>
</gene>
<feature type="transmembrane region" description="Helical" evidence="7">
    <location>
        <begin position="302"/>
        <end position="320"/>
    </location>
</feature>
<dbReference type="InterPro" id="IPR050809">
    <property type="entry name" value="UgpAE/MalFG_permease"/>
</dbReference>
<feature type="compositionally biased region" description="Low complexity" evidence="8">
    <location>
        <begin position="1"/>
        <end position="14"/>
    </location>
</feature>
<comment type="similarity">
    <text evidence="7">Belongs to the binding-protein-dependent transport system permease family.</text>
</comment>
<reference evidence="10 11" key="1">
    <citation type="journal article" date="2019" name="Int. J. Syst. Evol. Microbiol.">
        <title>The Global Catalogue of Microorganisms (GCM) 10K type strain sequencing project: providing services to taxonomists for standard genome sequencing and annotation.</title>
        <authorList>
            <consortium name="The Broad Institute Genomics Platform"/>
            <consortium name="The Broad Institute Genome Sequencing Center for Infectious Disease"/>
            <person name="Wu L."/>
            <person name="Ma J."/>
        </authorList>
    </citation>
    <scope>NUCLEOTIDE SEQUENCE [LARGE SCALE GENOMIC DNA]</scope>
    <source>
        <strain evidence="10 11">JCM 13929</strain>
    </source>
</reference>
<keyword evidence="11" id="KW-1185">Reference proteome</keyword>
<keyword evidence="2 7" id="KW-0813">Transport</keyword>
<evidence type="ECO:0000256" key="3">
    <source>
        <dbReference type="ARBA" id="ARBA00022475"/>
    </source>
</evidence>
<keyword evidence="4 7" id="KW-0812">Transmembrane</keyword>
<feature type="transmembrane region" description="Helical" evidence="7">
    <location>
        <begin position="190"/>
        <end position="212"/>
    </location>
</feature>